<dbReference type="Gene3D" id="3.40.1740.10">
    <property type="entry name" value="VC0467-like"/>
    <property type="match status" value="1"/>
</dbReference>
<dbReference type="AlphaFoldDB" id="A0A8T2UZS1"/>
<dbReference type="OrthoDB" id="1910803at2759"/>
<evidence type="ECO:0000313" key="1">
    <source>
        <dbReference type="EMBL" id="KAH7440218.1"/>
    </source>
</evidence>
<gene>
    <name evidence="1" type="ORF">KP509_04G096900</name>
</gene>
<dbReference type="EMBL" id="CM035409">
    <property type="protein sequence ID" value="KAH7440218.1"/>
    <property type="molecule type" value="Genomic_DNA"/>
</dbReference>
<dbReference type="Proteomes" id="UP000825935">
    <property type="component" value="Chromosome 4"/>
</dbReference>
<dbReference type="PANTHER" id="PTHR31984:SF12">
    <property type="entry name" value="THIOREDOXIN DOMAIN-CONTAINING PROTEIN"/>
    <property type="match status" value="1"/>
</dbReference>
<name>A0A8T2UZS1_CERRI</name>
<organism evidence="1 2">
    <name type="scientific">Ceratopteris richardii</name>
    <name type="common">Triangle waterfern</name>
    <dbReference type="NCBI Taxonomy" id="49495"/>
    <lineage>
        <taxon>Eukaryota</taxon>
        <taxon>Viridiplantae</taxon>
        <taxon>Streptophyta</taxon>
        <taxon>Embryophyta</taxon>
        <taxon>Tracheophyta</taxon>
        <taxon>Polypodiopsida</taxon>
        <taxon>Polypodiidae</taxon>
        <taxon>Polypodiales</taxon>
        <taxon>Pteridineae</taxon>
        <taxon>Pteridaceae</taxon>
        <taxon>Parkerioideae</taxon>
        <taxon>Ceratopteris</taxon>
    </lineage>
</organism>
<dbReference type="SUPFAM" id="SSF143456">
    <property type="entry name" value="VC0467-like"/>
    <property type="match status" value="1"/>
</dbReference>
<accession>A0A8T2UZS1</accession>
<dbReference type="Pfam" id="PF02622">
    <property type="entry name" value="DUF179"/>
    <property type="match status" value="1"/>
</dbReference>
<evidence type="ECO:0000313" key="2">
    <source>
        <dbReference type="Proteomes" id="UP000825935"/>
    </source>
</evidence>
<protein>
    <submittedName>
        <fullName evidence="1">Uncharacterized protein</fullName>
    </submittedName>
</protein>
<proteinExistence type="predicted"/>
<dbReference type="InterPro" id="IPR003774">
    <property type="entry name" value="AlgH-like"/>
</dbReference>
<sequence length="259" mass="28966">MSGLDFLQGISRRKRSNRTIHSQRKQCIVSEPSRSVFIDSTSSDSRNAYYFTTDTARESSTRSQHESSSLQNGISVKPIVYPTVGSVLLATDKLSRASKAFENTKIMIVKADAQEGFQGLIFNKPLDWSRLSGLDSETEPLVNKTVLCYGGPVIYHGEPLLSLSRLNNVDGFTEVIPGVHVGSPSATMYVFRLIKEGRLEAADFWFFVGHAVWGWQQLISEIEQQWWNLTSYEEGSAQLPIPEWLEGSIISVANLTDRI</sequence>
<dbReference type="PANTHER" id="PTHR31984">
    <property type="entry name" value="TRANSPORTER, PUTATIVE (DUF179)-RELATED"/>
    <property type="match status" value="1"/>
</dbReference>
<keyword evidence="2" id="KW-1185">Reference proteome</keyword>
<reference evidence="1" key="1">
    <citation type="submission" date="2021-08" db="EMBL/GenBank/DDBJ databases">
        <title>WGS assembly of Ceratopteris richardii.</title>
        <authorList>
            <person name="Marchant D.B."/>
            <person name="Chen G."/>
            <person name="Jenkins J."/>
            <person name="Shu S."/>
            <person name="Leebens-Mack J."/>
            <person name="Grimwood J."/>
            <person name="Schmutz J."/>
            <person name="Soltis P."/>
            <person name="Soltis D."/>
            <person name="Chen Z.-H."/>
        </authorList>
    </citation>
    <scope>NUCLEOTIDE SEQUENCE</scope>
    <source>
        <strain evidence="1">Whitten #5841</strain>
        <tissue evidence="1">Leaf</tissue>
    </source>
</reference>
<comment type="caution">
    <text evidence="1">The sequence shown here is derived from an EMBL/GenBank/DDBJ whole genome shotgun (WGS) entry which is preliminary data.</text>
</comment>